<proteinExistence type="predicted"/>
<feature type="domain" description="N-acetyltransferase" evidence="1">
    <location>
        <begin position="6"/>
        <end position="138"/>
    </location>
</feature>
<sequence length="138" mass="15712">MTTEGYQLRTELADMDFDLIHPWLSTDAYWAMGRTRDNIETAARHSLNFGVFTSDGEQQVAYARVLTDHANFGWLADVYVDRDHRGRGVGRMLVDGVVERLEPIGLSRVLLATRDAHEVYARVGFEPLPKPEIFMIKS</sequence>
<dbReference type="Pfam" id="PF00583">
    <property type="entry name" value="Acetyltransf_1"/>
    <property type="match status" value="1"/>
</dbReference>
<comment type="caution">
    <text evidence="2">The sequence shown here is derived from an EMBL/GenBank/DDBJ whole genome shotgun (WGS) entry which is preliminary data.</text>
</comment>
<evidence type="ECO:0000313" key="3">
    <source>
        <dbReference type="Proteomes" id="UP000291838"/>
    </source>
</evidence>
<protein>
    <submittedName>
        <fullName evidence="2">N-acetyltransferase</fullName>
    </submittedName>
</protein>
<dbReference type="PANTHER" id="PTHR43233">
    <property type="entry name" value="FAMILY N-ACETYLTRANSFERASE, PUTATIVE (AFU_ORTHOLOGUE AFUA_6G03350)-RELATED"/>
    <property type="match status" value="1"/>
</dbReference>
<dbReference type="PROSITE" id="PS51186">
    <property type="entry name" value="GNAT"/>
    <property type="match status" value="1"/>
</dbReference>
<dbReference type="SUPFAM" id="SSF55729">
    <property type="entry name" value="Acyl-CoA N-acyltransferases (Nat)"/>
    <property type="match status" value="1"/>
</dbReference>
<dbReference type="CDD" id="cd04301">
    <property type="entry name" value="NAT_SF"/>
    <property type="match status" value="1"/>
</dbReference>
<dbReference type="InterPro" id="IPR053144">
    <property type="entry name" value="Acetyltransferase_Butenolide"/>
</dbReference>
<dbReference type="Proteomes" id="UP000291838">
    <property type="component" value="Unassembled WGS sequence"/>
</dbReference>
<name>A0A4Q2RNK7_9ACTN</name>
<dbReference type="GO" id="GO:0016747">
    <property type="term" value="F:acyltransferase activity, transferring groups other than amino-acyl groups"/>
    <property type="evidence" value="ECO:0007669"/>
    <property type="project" value="InterPro"/>
</dbReference>
<gene>
    <name evidence="2" type="ORF">EUA06_12240</name>
</gene>
<evidence type="ECO:0000313" key="2">
    <source>
        <dbReference type="EMBL" id="RYB90158.1"/>
    </source>
</evidence>
<dbReference type="EMBL" id="SDWS01000005">
    <property type="protein sequence ID" value="RYB90158.1"/>
    <property type="molecule type" value="Genomic_DNA"/>
</dbReference>
<organism evidence="2 3">
    <name type="scientific">Nocardioides glacieisoli</name>
    <dbReference type="NCBI Taxonomy" id="1168730"/>
    <lineage>
        <taxon>Bacteria</taxon>
        <taxon>Bacillati</taxon>
        <taxon>Actinomycetota</taxon>
        <taxon>Actinomycetes</taxon>
        <taxon>Propionibacteriales</taxon>
        <taxon>Nocardioidaceae</taxon>
        <taxon>Nocardioides</taxon>
    </lineage>
</organism>
<keyword evidence="2" id="KW-0808">Transferase</keyword>
<dbReference type="Gene3D" id="3.40.630.30">
    <property type="match status" value="1"/>
</dbReference>
<dbReference type="PANTHER" id="PTHR43233:SF1">
    <property type="entry name" value="FAMILY N-ACETYLTRANSFERASE, PUTATIVE (AFU_ORTHOLOGUE AFUA_6G03350)-RELATED"/>
    <property type="match status" value="1"/>
</dbReference>
<evidence type="ECO:0000259" key="1">
    <source>
        <dbReference type="PROSITE" id="PS51186"/>
    </source>
</evidence>
<keyword evidence="3" id="KW-1185">Reference proteome</keyword>
<dbReference type="OrthoDB" id="3216107at2"/>
<dbReference type="InterPro" id="IPR016181">
    <property type="entry name" value="Acyl_CoA_acyltransferase"/>
</dbReference>
<dbReference type="RefSeq" id="WP_129475977.1">
    <property type="nucleotide sequence ID" value="NZ_SDWS01000005.1"/>
</dbReference>
<dbReference type="AlphaFoldDB" id="A0A4Q2RNK7"/>
<accession>A0A4Q2RNK7</accession>
<dbReference type="InterPro" id="IPR000182">
    <property type="entry name" value="GNAT_dom"/>
</dbReference>
<reference evidence="2 3" key="1">
    <citation type="submission" date="2019-01" db="EMBL/GenBank/DDBJ databases">
        <title>Novel species of Nocardioides.</title>
        <authorList>
            <person name="Liu Q."/>
            <person name="Xin Y.-H."/>
        </authorList>
    </citation>
    <scope>NUCLEOTIDE SEQUENCE [LARGE SCALE GENOMIC DNA]</scope>
    <source>
        <strain evidence="2 3">HLT3-15</strain>
    </source>
</reference>